<proteinExistence type="predicted"/>
<dbReference type="STRING" id="208445.SAMN04489727_7138"/>
<sequence length="121" mass="13323">MCRYAESTYKVHYVCVPCRRSGKHAWDGAEHLCPECRRPMVFAGHDFAAPPRRDGSGWAAVAAVVEAGLRYEGFEPCGCGRAPEFRPRTAAQVRARRRVARRAGVSEAAALAARDPHDLVD</sequence>
<evidence type="ECO:0000313" key="1">
    <source>
        <dbReference type="EMBL" id="SED26215.1"/>
    </source>
</evidence>
<dbReference type="RefSeq" id="WP_208613456.1">
    <property type="nucleotide sequence ID" value="NZ_FNSO01000004.1"/>
</dbReference>
<evidence type="ECO:0000313" key="2">
    <source>
        <dbReference type="Proteomes" id="UP000199622"/>
    </source>
</evidence>
<reference evidence="2" key="1">
    <citation type="submission" date="2016-10" db="EMBL/GenBank/DDBJ databases">
        <authorList>
            <person name="Varghese N."/>
            <person name="Submissions S."/>
        </authorList>
    </citation>
    <scope>NUCLEOTIDE SEQUENCE [LARGE SCALE GENOMIC DNA]</scope>
    <source>
        <strain evidence="2">DSM 44544</strain>
    </source>
</reference>
<dbReference type="AlphaFoldDB" id="A0A1H4Z8K0"/>
<name>A0A1H4Z8K0_9PSEU</name>
<keyword evidence="2" id="KW-1185">Reference proteome</keyword>
<protein>
    <recommendedName>
        <fullName evidence="3">Deoxyxylulose-5-phosphate synthase</fullName>
    </recommendedName>
</protein>
<evidence type="ECO:0008006" key="3">
    <source>
        <dbReference type="Google" id="ProtNLM"/>
    </source>
</evidence>
<dbReference type="Proteomes" id="UP000199622">
    <property type="component" value="Unassembled WGS sequence"/>
</dbReference>
<organism evidence="1 2">
    <name type="scientific">Amycolatopsis tolypomycina</name>
    <dbReference type="NCBI Taxonomy" id="208445"/>
    <lineage>
        <taxon>Bacteria</taxon>
        <taxon>Bacillati</taxon>
        <taxon>Actinomycetota</taxon>
        <taxon>Actinomycetes</taxon>
        <taxon>Pseudonocardiales</taxon>
        <taxon>Pseudonocardiaceae</taxon>
        <taxon>Amycolatopsis</taxon>
    </lineage>
</organism>
<gene>
    <name evidence="1" type="ORF">SAMN04489727_7138</name>
</gene>
<accession>A0A1H4Z8K0</accession>
<dbReference type="EMBL" id="FNSO01000004">
    <property type="protein sequence ID" value="SED26215.1"/>
    <property type="molecule type" value="Genomic_DNA"/>
</dbReference>